<evidence type="ECO:0000313" key="2">
    <source>
        <dbReference type="Proteomes" id="UP000188174"/>
    </source>
</evidence>
<organism evidence="1 2">
    <name type="scientific">Roseibium algicola</name>
    <dbReference type="NCBI Taxonomy" id="2857014"/>
    <lineage>
        <taxon>Bacteria</taxon>
        <taxon>Pseudomonadati</taxon>
        <taxon>Pseudomonadota</taxon>
        <taxon>Alphaproteobacteria</taxon>
        <taxon>Hyphomicrobiales</taxon>
        <taxon>Stappiaceae</taxon>
        <taxon>Roseibium</taxon>
    </lineage>
</organism>
<dbReference type="RefSeq" id="WP_077293459.1">
    <property type="nucleotide sequence ID" value="NZ_CP019630.1"/>
</dbReference>
<proteinExistence type="predicted"/>
<dbReference type="Proteomes" id="UP000188174">
    <property type="component" value="Chromosome"/>
</dbReference>
<reference evidence="1 2" key="1">
    <citation type="submission" date="2017-02" db="EMBL/GenBank/DDBJ databases">
        <authorList>
            <person name="Jeong S."/>
        </authorList>
    </citation>
    <scope>NUCLEOTIDE SEQUENCE [LARGE SCALE GENOMIC DNA]</scope>
    <source>
        <strain evidence="1 2">RMAR6-6</strain>
    </source>
</reference>
<dbReference type="EMBL" id="CP019630">
    <property type="protein sequence ID" value="AQQ07523.1"/>
    <property type="molecule type" value="Genomic_DNA"/>
</dbReference>
<gene>
    <name evidence="1" type="ORF">B0E33_19085</name>
</gene>
<protein>
    <submittedName>
        <fullName evidence="1">Uncharacterized protein</fullName>
    </submittedName>
</protein>
<accession>A0ABN4X6D6</accession>
<evidence type="ECO:0000313" key="1">
    <source>
        <dbReference type="EMBL" id="AQQ07523.1"/>
    </source>
</evidence>
<sequence>MPVTITPIQEKDCWSGSTWTIEDENELAALIARVAIGQSRVVERVLRATGDLPHGYPKGGFDGARKLLSVAKGDKSYHRDGWVFQVIAWIAAHRFDDEALIRAPQMIMADKGLDGLIIEFDGDGIARVVICEEKATEHPRQKVQSAVWPEFEEFETGARDNELVASVTSLLDRSGDPDPDHTVANILWEEKRAYRVAVTVGENHSSQKGRKRLFKDYETKVLGNVDRRRAETLFLKNVRKWINDLAQKALAEIDAAEAAKYV</sequence>
<keyword evidence="2" id="KW-1185">Reference proteome</keyword>
<name>A0ABN4X6D6_9HYPH</name>